<proteinExistence type="predicted"/>
<evidence type="ECO:0000256" key="1">
    <source>
        <dbReference type="SAM" id="MobiDB-lite"/>
    </source>
</evidence>
<dbReference type="Proteomes" id="UP001529510">
    <property type="component" value="Unassembled WGS sequence"/>
</dbReference>
<gene>
    <name evidence="2" type="ORF">M9458_012804</name>
</gene>
<dbReference type="AlphaFoldDB" id="A0ABD0QV72"/>
<evidence type="ECO:0000313" key="2">
    <source>
        <dbReference type="EMBL" id="KAL0190106.1"/>
    </source>
</evidence>
<evidence type="ECO:0000313" key="3">
    <source>
        <dbReference type="Proteomes" id="UP001529510"/>
    </source>
</evidence>
<dbReference type="Pfam" id="PF14670">
    <property type="entry name" value="FXa_inhibition"/>
    <property type="match status" value="1"/>
</dbReference>
<feature type="non-terminal residue" evidence="2">
    <location>
        <position position="102"/>
    </location>
</feature>
<sequence length="102" mass="10818">EAAPLNGGCEFLCLPAPQINARSPKYTCACPDHMTLGADMRTPDLDSLQTVSSRRSPTAVLPAGVNSTAPPQVPSRTATGRSAQTTDHRRRETDAAQTGSRR</sequence>
<protein>
    <submittedName>
        <fullName evidence="2">Uncharacterized protein</fullName>
    </submittedName>
</protein>
<name>A0ABD0QV72_CIRMR</name>
<comment type="caution">
    <text evidence="2">The sequence shown here is derived from an EMBL/GenBank/DDBJ whole genome shotgun (WGS) entry which is preliminary data.</text>
</comment>
<dbReference type="SUPFAM" id="SSF57196">
    <property type="entry name" value="EGF/Laminin"/>
    <property type="match status" value="1"/>
</dbReference>
<reference evidence="2 3" key="1">
    <citation type="submission" date="2024-05" db="EMBL/GenBank/DDBJ databases">
        <title>Genome sequencing and assembly of Indian major carp, Cirrhinus mrigala (Hamilton, 1822).</title>
        <authorList>
            <person name="Mohindra V."/>
            <person name="Chowdhury L.M."/>
            <person name="Lal K."/>
            <person name="Jena J.K."/>
        </authorList>
    </citation>
    <scope>NUCLEOTIDE SEQUENCE [LARGE SCALE GENOMIC DNA]</scope>
    <source>
        <strain evidence="2">CM1030</strain>
        <tissue evidence="2">Blood</tissue>
    </source>
</reference>
<keyword evidence="3" id="KW-1185">Reference proteome</keyword>
<dbReference type="Gene3D" id="2.10.25.10">
    <property type="entry name" value="Laminin"/>
    <property type="match status" value="1"/>
</dbReference>
<feature type="region of interest" description="Disordered" evidence="1">
    <location>
        <begin position="48"/>
        <end position="102"/>
    </location>
</feature>
<feature type="compositionally biased region" description="Polar residues" evidence="1">
    <location>
        <begin position="65"/>
        <end position="85"/>
    </location>
</feature>
<organism evidence="2 3">
    <name type="scientific">Cirrhinus mrigala</name>
    <name type="common">Mrigala</name>
    <dbReference type="NCBI Taxonomy" id="683832"/>
    <lineage>
        <taxon>Eukaryota</taxon>
        <taxon>Metazoa</taxon>
        <taxon>Chordata</taxon>
        <taxon>Craniata</taxon>
        <taxon>Vertebrata</taxon>
        <taxon>Euteleostomi</taxon>
        <taxon>Actinopterygii</taxon>
        <taxon>Neopterygii</taxon>
        <taxon>Teleostei</taxon>
        <taxon>Ostariophysi</taxon>
        <taxon>Cypriniformes</taxon>
        <taxon>Cyprinidae</taxon>
        <taxon>Labeoninae</taxon>
        <taxon>Labeonini</taxon>
        <taxon>Cirrhinus</taxon>
    </lineage>
</organism>
<feature type="non-terminal residue" evidence="2">
    <location>
        <position position="1"/>
    </location>
</feature>
<dbReference type="EMBL" id="JAMKFB020000006">
    <property type="protein sequence ID" value="KAL0190106.1"/>
    <property type="molecule type" value="Genomic_DNA"/>
</dbReference>
<accession>A0ABD0QV72</accession>